<sequence>MKLRKYVALLIIIITTTFSFTSCYNYQDINKVTFVTASIMDIDEDDNVLIYLECINPYRSTNESSDKGQKMIYVGRGKTYLEAIRDVNRTSAYKINFSQNRALIFTENAVTKGIKKHIDLINRDQEFLVKPYMFIYYGTVDSLLSYGQNKDEYLGLFLDELTLKTKATPRVIAENTNDYLTERLAGNGIALMGGLKFKEELGKSNLELFGGGILKNDTLVKNLDVEDTLSYNFLNDKVRTGTLEIKNPQAPNEFITLEILKSKTKTDLEYDGERINLYKTVYLTVTIAESQHRLVIDDTVIEILKRNEINNMKQFLNDVFNKYKNESVDIFEIDRLLERKYPNLVLEDTIGITDLILNIKVDIEGATKIKNTY</sequence>
<evidence type="ECO:0000259" key="8">
    <source>
        <dbReference type="Pfam" id="PF05504"/>
    </source>
</evidence>
<dbReference type="InterPro" id="IPR046953">
    <property type="entry name" value="Spore_GerAC-like_C"/>
</dbReference>
<keyword evidence="4" id="KW-0732">Signal</keyword>
<dbReference type="PANTHER" id="PTHR35789">
    <property type="entry name" value="SPORE GERMINATION PROTEIN B3"/>
    <property type="match status" value="1"/>
</dbReference>
<gene>
    <name evidence="10" type="ORF">SAMN02745941_02988</name>
</gene>
<evidence type="ECO:0000259" key="9">
    <source>
        <dbReference type="Pfam" id="PF25198"/>
    </source>
</evidence>
<reference evidence="10 11" key="1">
    <citation type="submission" date="2016-11" db="EMBL/GenBank/DDBJ databases">
        <authorList>
            <person name="Jaros S."/>
            <person name="Januszkiewicz K."/>
            <person name="Wedrychowicz H."/>
        </authorList>
    </citation>
    <scope>NUCLEOTIDE SEQUENCE [LARGE SCALE GENOMIC DNA]</scope>
    <source>
        <strain evidence="10 11">DSM 6191</strain>
    </source>
</reference>
<evidence type="ECO:0000256" key="3">
    <source>
        <dbReference type="ARBA" id="ARBA00022544"/>
    </source>
</evidence>
<dbReference type="NCBIfam" id="TIGR02887">
    <property type="entry name" value="spore_ger_x_C"/>
    <property type="match status" value="1"/>
</dbReference>
<dbReference type="AlphaFoldDB" id="A0A1M5ZIK7"/>
<dbReference type="PROSITE" id="PS51257">
    <property type="entry name" value="PROKAR_LIPOPROTEIN"/>
    <property type="match status" value="1"/>
</dbReference>
<evidence type="ECO:0000256" key="7">
    <source>
        <dbReference type="ARBA" id="ARBA00023288"/>
    </source>
</evidence>
<dbReference type="RefSeq" id="WP_073020654.1">
    <property type="nucleotide sequence ID" value="NZ_FQXU01000009.1"/>
</dbReference>
<dbReference type="InterPro" id="IPR038501">
    <property type="entry name" value="Spore_GerAC_C_sf"/>
</dbReference>
<evidence type="ECO:0000256" key="2">
    <source>
        <dbReference type="ARBA" id="ARBA00007886"/>
    </source>
</evidence>
<dbReference type="Proteomes" id="UP000184241">
    <property type="component" value="Unassembled WGS sequence"/>
</dbReference>
<dbReference type="PANTHER" id="PTHR35789:SF1">
    <property type="entry name" value="SPORE GERMINATION PROTEIN B3"/>
    <property type="match status" value="1"/>
</dbReference>
<name>A0A1M5ZIK7_9CLOT</name>
<dbReference type="Pfam" id="PF05504">
    <property type="entry name" value="Spore_GerAC"/>
    <property type="match status" value="1"/>
</dbReference>
<feature type="domain" description="Spore germination protein N-terminal" evidence="9">
    <location>
        <begin position="25"/>
        <end position="183"/>
    </location>
</feature>
<evidence type="ECO:0000256" key="6">
    <source>
        <dbReference type="ARBA" id="ARBA00023139"/>
    </source>
</evidence>
<dbReference type="GO" id="GO:0009847">
    <property type="term" value="P:spore germination"/>
    <property type="evidence" value="ECO:0007669"/>
    <property type="project" value="InterPro"/>
</dbReference>
<protein>
    <submittedName>
        <fullName evidence="10">Germination protein, Ger(X)C family</fullName>
    </submittedName>
</protein>
<dbReference type="InterPro" id="IPR008844">
    <property type="entry name" value="Spore_GerAC-like"/>
</dbReference>
<keyword evidence="3" id="KW-0309">Germination</keyword>
<keyword evidence="7" id="KW-0449">Lipoprotein</keyword>
<dbReference type="InterPro" id="IPR057336">
    <property type="entry name" value="GerAC_N"/>
</dbReference>
<evidence type="ECO:0000313" key="11">
    <source>
        <dbReference type="Proteomes" id="UP000184241"/>
    </source>
</evidence>
<accession>A0A1M5ZIK7</accession>
<comment type="subcellular location">
    <subcellularLocation>
        <location evidence="1">Membrane</location>
        <topology evidence="1">Lipid-anchor</topology>
    </subcellularLocation>
</comment>
<keyword evidence="5" id="KW-0472">Membrane</keyword>
<dbReference type="Pfam" id="PF25198">
    <property type="entry name" value="Spore_GerAC_N"/>
    <property type="match status" value="1"/>
</dbReference>
<dbReference type="EMBL" id="FQXU01000009">
    <property type="protein sequence ID" value="SHI24145.1"/>
    <property type="molecule type" value="Genomic_DNA"/>
</dbReference>
<evidence type="ECO:0000256" key="5">
    <source>
        <dbReference type="ARBA" id="ARBA00023136"/>
    </source>
</evidence>
<evidence type="ECO:0000313" key="10">
    <source>
        <dbReference type="EMBL" id="SHI24145.1"/>
    </source>
</evidence>
<keyword evidence="6" id="KW-0564">Palmitate</keyword>
<feature type="domain" description="Spore germination GerAC-like C-terminal" evidence="8">
    <location>
        <begin position="210"/>
        <end position="372"/>
    </location>
</feature>
<dbReference type="GO" id="GO:0016020">
    <property type="term" value="C:membrane"/>
    <property type="evidence" value="ECO:0007669"/>
    <property type="project" value="UniProtKB-SubCell"/>
</dbReference>
<dbReference type="Gene3D" id="3.30.300.210">
    <property type="entry name" value="Nutrient germinant receptor protein C, domain 3"/>
    <property type="match status" value="1"/>
</dbReference>
<proteinExistence type="inferred from homology"/>
<evidence type="ECO:0000256" key="1">
    <source>
        <dbReference type="ARBA" id="ARBA00004635"/>
    </source>
</evidence>
<comment type="similarity">
    <text evidence="2">Belongs to the GerABKC lipoprotein family.</text>
</comment>
<organism evidence="10 11">
    <name type="scientific">Clostridium intestinale DSM 6191</name>
    <dbReference type="NCBI Taxonomy" id="1121320"/>
    <lineage>
        <taxon>Bacteria</taxon>
        <taxon>Bacillati</taxon>
        <taxon>Bacillota</taxon>
        <taxon>Clostridia</taxon>
        <taxon>Eubacteriales</taxon>
        <taxon>Clostridiaceae</taxon>
        <taxon>Clostridium</taxon>
    </lineage>
</organism>
<evidence type="ECO:0000256" key="4">
    <source>
        <dbReference type="ARBA" id="ARBA00022729"/>
    </source>
</evidence>